<name>A0ABD0J5H4_9CAEN</name>
<gene>
    <name evidence="1" type="ORF">BaRGS_00038584</name>
</gene>
<evidence type="ECO:0000313" key="2">
    <source>
        <dbReference type="Proteomes" id="UP001519460"/>
    </source>
</evidence>
<dbReference type="AlphaFoldDB" id="A0ABD0J5H4"/>
<dbReference type="EMBL" id="JACVVK020000629">
    <property type="protein sequence ID" value="KAK7462002.1"/>
    <property type="molecule type" value="Genomic_DNA"/>
</dbReference>
<accession>A0ABD0J5H4</accession>
<organism evidence="1 2">
    <name type="scientific">Batillaria attramentaria</name>
    <dbReference type="NCBI Taxonomy" id="370345"/>
    <lineage>
        <taxon>Eukaryota</taxon>
        <taxon>Metazoa</taxon>
        <taxon>Spiralia</taxon>
        <taxon>Lophotrochozoa</taxon>
        <taxon>Mollusca</taxon>
        <taxon>Gastropoda</taxon>
        <taxon>Caenogastropoda</taxon>
        <taxon>Sorbeoconcha</taxon>
        <taxon>Cerithioidea</taxon>
        <taxon>Batillariidae</taxon>
        <taxon>Batillaria</taxon>
    </lineage>
</organism>
<keyword evidence="2" id="KW-1185">Reference proteome</keyword>
<reference evidence="1 2" key="1">
    <citation type="journal article" date="2023" name="Sci. Data">
        <title>Genome assembly of the Korean intertidal mud-creeper Batillaria attramentaria.</title>
        <authorList>
            <person name="Patra A.K."/>
            <person name="Ho P.T."/>
            <person name="Jun S."/>
            <person name="Lee S.J."/>
            <person name="Kim Y."/>
            <person name="Won Y.J."/>
        </authorList>
    </citation>
    <scope>NUCLEOTIDE SEQUENCE [LARGE SCALE GENOMIC DNA]</scope>
    <source>
        <strain evidence="1">Wonlab-2016</strain>
    </source>
</reference>
<dbReference type="Proteomes" id="UP001519460">
    <property type="component" value="Unassembled WGS sequence"/>
</dbReference>
<comment type="caution">
    <text evidence="1">The sequence shown here is derived from an EMBL/GenBank/DDBJ whole genome shotgun (WGS) entry which is preliminary data.</text>
</comment>
<sequence length="89" mass="10274">MSSADPRITVSESWWSEVHGVSVGVRHHTRLHSAHLKRTWLFIVVQRVNGWCVWYGEGRWRASFHDSSSGQSMRTLTDISHGMHSRFLA</sequence>
<evidence type="ECO:0000313" key="1">
    <source>
        <dbReference type="EMBL" id="KAK7462002.1"/>
    </source>
</evidence>
<proteinExistence type="predicted"/>
<protein>
    <submittedName>
        <fullName evidence="1">Uncharacterized protein</fullName>
    </submittedName>
</protein>